<feature type="domain" description="Fibronectin type-III" evidence="13">
    <location>
        <begin position="210"/>
        <end position="321"/>
    </location>
</feature>
<evidence type="ECO:0000259" key="12">
    <source>
        <dbReference type="PROSITE" id="PS50056"/>
    </source>
</evidence>
<feature type="domain" description="Fibronectin type-III" evidence="13">
    <location>
        <begin position="633"/>
        <end position="732"/>
    </location>
</feature>
<gene>
    <name evidence="14" type="ORF">MGAL_10B067098</name>
</gene>
<dbReference type="InterPro" id="IPR036116">
    <property type="entry name" value="FN3_sf"/>
</dbReference>
<feature type="domain" description="Fibronectin type-III" evidence="13">
    <location>
        <begin position="443"/>
        <end position="535"/>
    </location>
</feature>
<evidence type="ECO:0000313" key="15">
    <source>
        <dbReference type="Proteomes" id="UP000596742"/>
    </source>
</evidence>
<evidence type="ECO:0000256" key="1">
    <source>
        <dbReference type="ARBA" id="ARBA00004167"/>
    </source>
</evidence>
<feature type="chain" id="PRO_5032310641" description="protein-tyrosine-phosphatase" evidence="10">
    <location>
        <begin position="23"/>
        <end position="1568"/>
    </location>
</feature>
<keyword evidence="5 14" id="KW-0378">Hydrolase</keyword>
<sequence>MMINTYGYLLVTIVLNLGVVVSQNCGNQQCTERQFCGNTSTFQPVCVGCNAACYNCTGSGPERCIICASNYYMFNKICRICDDSCDGCTGAGPEKCKKCKIAYYNVGGTCRPCPDDTFGQNCENTCHCLNGPDDCDRETGKCGSWQCEWGWKGPPECQTACEPNFFGINCNKECNCPDNDTCSPINGRCNSGNCHPEYGGPACQIHLPKLVEQPKITNNKCGNLTLSWIGWVEDVDIGKGPIAQYLVWQEKMNSSSGWTLIRNISHTDATTQYTFNLTNLDPEGEYRYRIDVRAQDGDKLMEEISKGFVTDFYSVECFKPTTSAPNDQSTTTPFKPPVGSLFTSYKLSVVNGAVHVDWSIDSNYDDVVDSLALSFAIIKYGVCDSELNPVYSSIPLSNTTSYTLNGLLMWTTYNVRLVITSSQQNISDVHKQVEGEITTPETEPSGFVKSVSEIAKNSSAFTVSWIDPDCNETGGVFLRYDVVVSGFPQNFSTIKRYQSISGLQTYTDYNVQISYINNIGAGPLSPMQSFKTGEGLPAAPTTLMLTPSIRSVTVSFSIPSPTNGIIIAYDIAYSEATNFIDRLQKPSTSTNVMLADLSPATLYFIKVRARTEAGYGNYSSHQSTVTQEDYPDAPTSLAVTFRNESCLGLSWRAPIVTNGVVSSYLISYQDTTQASQELNTTTGGLIRSTLLCLLQPGRRYQIKVAAKTSRGFGDPDHMFEYTEQSTPTSPPAPKKIGSTATTIVISIDPVILTTGPLTAYVIYVHDLTVGSGKRKRAVGNPPGVETAILLPNEVLTTTFFTIGDEKIYNSIQNNPLVSGHQYDVYLQIRSTLLSVTKSSYSKMVLTPTPSTLAPNPVVAASTDYTGVIIAIIVIIILIIIAIVVICVLYWYRRRRSYAPYAAHTDDKGTYDSMYSHVDDYDPHKYWNTIYSHRESRYIIAGRNLIPPDRSNFDMNGVVESNMNPPITFQQEFHDLPHGRLASWNVALKPRNQRKNRFPHLLPYDHSRVVLREDDNSGDDYINANFIHGYHKQNAYIAAQSPFDEETVLDFWRMINQTNVSVIVMITNIIEDNIVKCTKYWPDQNQGKVTYGNFFLELIDTQEFASYVIRTMKFKSNNTYSTTRVVHIFDFCSWPDHGVPDDPIPLLEMRFKVKEYNSDTPASPLLVHCGTGVGRTGAYIAIDSLLEQYDREGRISISAFVRRLRKDRVQMVRTIKQYIFIYDAIFEAKHAGQTRTGLDLKEKYHLLTRKNPKTKHSYLRDQFECLCNFTRKLHSANCSDALSINNIEKNRFPDVIPTNMYRAVLSTPGGVGRTDYINAVLLDSHRQKDHFIVTQTPLHTTIIDFWKLVYDFNVHTIVMMENYKHEDDTCAEYWPEEKKMKQFEPFFIDSIAVYQQDNITIRHFKIHSMLNPKVQAREIRQFQFNACNDTDFVPKSKSMFLDLFDLVKDWQNVSCEDESPVIVHCKDGATHSGFYVAISNICEAMLHDGDVDVYHTVKRVKKRRTQIVDLVEQYRFCYKILWDYMNMRLPGGTLTNMMDHTQADKLYNVGSLSLPSYTSHLEYSQFDYS</sequence>
<evidence type="ECO:0000256" key="5">
    <source>
        <dbReference type="ARBA" id="ARBA00022801"/>
    </source>
</evidence>
<feature type="domain" description="Tyrosine-protein phosphatase" evidence="11">
    <location>
        <begin position="968"/>
        <end position="1227"/>
    </location>
</feature>
<dbReference type="PANTHER" id="PTHR19134:SF562">
    <property type="entry name" value="PROTEIN-TYROSINE-PHOSPHATASE"/>
    <property type="match status" value="1"/>
</dbReference>
<feature type="transmembrane region" description="Helical" evidence="9">
    <location>
        <begin position="864"/>
        <end position="891"/>
    </location>
</feature>
<organism evidence="14 15">
    <name type="scientific">Mytilus galloprovincialis</name>
    <name type="common">Mediterranean mussel</name>
    <dbReference type="NCBI Taxonomy" id="29158"/>
    <lineage>
        <taxon>Eukaryota</taxon>
        <taxon>Metazoa</taxon>
        <taxon>Spiralia</taxon>
        <taxon>Lophotrochozoa</taxon>
        <taxon>Mollusca</taxon>
        <taxon>Bivalvia</taxon>
        <taxon>Autobranchia</taxon>
        <taxon>Pteriomorphia</taxon>
        <taxon>Mytilida</taxon>
        <taxon>Mytiloidea</taxon>
        <taxon>Mytilidae</taxon>
        <taxon>Mytilinae</taxon>
        <taxon>Mytilus</taxon>
    </lineage>
</organism>
<evidence type="ECO:0000259" key="11">
    <source>
        <dbReference type="PROSITE" id="PS50055"/>
    </source>
</evidence>
<dbReference type="GO" id="GO:0016020">
    <property type="term" value="C:membrane"/>
    <property type="evidence" value="ECO:0007669"/>
    <property type="project" value="UniProtKB-SubCell"/>
</dbReference>
<dbReference type="SMART" id="SM00404">
    <property type="entry name" value="PTPc_motif"/>
    <property type="match status" value="2"/>
</dbReference>
<evidence type="ECO:0000259" key="13">
    <source>
        <dbReference type="PROSITE" id="PS50853"/>
    </source>
</evidence>
<dbReference type="GO" id="GO:0004725">
    <property type="term" value="F:protein tyrosine phosphatase activity"/>
    <property type="evidence" value="ECO:0007669"/>
    <property type="project" value="UniProtKB-EC"/>
</dbReference>
<dbReference type="InterPro" id="IPR000387">
    <property type="entry name" value="Tyr_Pase_dom"/>
</dbReference>
<keyword evidence="9" id="KW-1133">Transmembrane helix</keyword>
<dbReference type="PROSITE" id="PS50055">
    <property type="entry name" value="TYR_PHOSPHATASE_PTP"/>
    <property type="match status" value="2"/>
</dbReference>
<dbReference type="InterPro" id="IPR009030">
    <property type="entry name" value="Growth_fac_rcpt_cys_sf"/>
</dbReference>
<dbReference type="SUPFAM" id="SSF49265">
    <property type="entry name" value="Fibronectin type III"/>
    <property type="match status" value="4"/>
</dbReference>
<comment type="catalytic activity">
    <reaction evidence="8">
        <text>O-phospho-L-tyrosyl-[protein] + H2O = L-tyrosyl-[protein] + phosphate</text>
        <dbReference type="Rhea" id="RHEA:10684"/>
        <dbReference type="Rhea" id="RHEA-COMP:10136"/>
        <dbReference type="Rhea" id="RHEA-COMP:20101"/>
        <dbReference type="ChEBI" id="CHEBI:15377"/>
        <dbReference type="ChEBI" id="CHEBI:43474"/>
        <dbReference type="ChEBI" id="CHEBI:46858"/>
        <dbReference type="ChEBI" id="CHEBI:61978"/>
        <dbReference type="EC" id="3.1.3.48"/>
    </reaction>
</comment>
<evidence type="ECO:0000256" key="6">
    <source>
        <dbReference type="ARBA" id="ARBA00022912"/>
    </source>
</evidence>
<evidence type="ECO:0000256" key="4">
    <source>
        <dbReference type="ARBA" id="ARBA00022729"/>
    </source>
</evidence>
<comment type="caution">
    <text evidence="14">The sequence shown here is derived from an EMBL/GenBank/DDBJ whole genome shotgun (WGS) entry which is preliminary data.</text>
</comment>
<feature type="domain" description="Fibronectin type-III" evidence="13">
    <location>
        <begin position="536"/>
        <end position="629"/>
    </location>
</feature>
<evidence type="ECO:0000313" key="14">
    <source>
        <dbReference type="EMBL" id="VDI65225.1"/>
    </source>
</evidence>
<feature type="domain" description="Fibronectin type-III" evidence="13">
    <location>
        <begin position="337"/>
        <end position="442"/>
    </location>
</feature>
<dbReference type="InterPro" id="IPR029021">
    <property type="entry name" value="Prot-tyrosine_phosphatase-like"/>
</dbReference>
<feature type="domain" description="Tyrosine-protein phosphatase" evidence="11">
    <location>
        <begin position="1258"/>
        <end position="1523"/>
    </location>
</feature>
<evidence type="ECO:0000256" key="2">
    <source>
        <dbReference type="ARBA" id="ARBA00009580"/>
    </source>
</evidence>
<dbReference type="Gene3D" id="3.90.190.10">
    <property type="entry name" value="Protein tyrosine phosphatase superfamily"/>
    <property type="match status" value="2"/>
</dbReference>
<protein>
    <recommendedName>
        <fullName evidence="3">protein-tyrosine-phosphatase</fullName>
        <ecNumber evidence="3">3.1.3.48</ecNumber>
    </recommendedName>
</protein>
<comment type="similarity">
    <text evidence="2">Belongs to the protein-tyrosine phosphatase family.</text>
</comment>
<keyword evidence="9" id="KW-0812">Transmembrane</keyword>
<keyword evidence="15" id="KW-1185">Reference proteome</keyword>
<feature type="signal peptide" evidence="10">
    <location>
        <begin position="1"/>
        <end position="22"/>
    </location>
</feature>
<dbReference type="Proteomes" id="UP000596742">
    <property type="component" value="Unassembled WGS sequence"/>
</dbReference>
<keyword evidence="7 9" id="KW-0472">Membrane</keyword>
<name>A0A8B6GL03_MYTGA</name>
<accession>A0A8B6GL03</accession>
<evidence type="ECO:0000256" key="7">
    <source>
        <dbReference type="ARBA" id="ARBA00023136"/>
    </source>
</evidence>
<keyword evidence="14" id="KW-0675">Receptor</keyword>
<dbReference type="FunFam" id="3.90.190.10:FF:000102">
    <property type="entry name" value="Receptor-type tyrosine-protein phosphatase"/>
    <property type="match status" value="2"/>
</dbReference>
<keyword evidence="6" id="KW-0904">Protein phosphatase</keyword>
<evidence type="ECO:0000256" key="3">
    <source>
        <dbReference type="ARBA" id="ARBA00013064"/>
    </source>
</evidence>
<dbReference type="InterPro" id="IPR016130">
    <property type="entry name" value="Tyr_Pase_AS"/>
</dbReference>
<proteinExistence type="inferred from homology"/>
<dbReference type="EMBL" id="UYJE01008591">
    <property type="protein sequence ID" value="VDI65225.1"/>
    <property type="molecule type" value="Genomic_DNA"/>
</dbReference>
<dbReference type="PANTHER" id="PTHR19134">
    <property type="entry name" value="RECEPTOR-TYPE TYROSINE-PROTEIN PHOSPHATASE"/>
    <property type="match status" value="1"/>
</dbReference>
<reference evidence="14" key="1">
    <citation type="submission" date="2018-11" db="EMBL/GenBank/DDBJ databases">
        <authorList>
            <person name="Alioto T."/>
            <person name="Alioto T."/>
        </authorList>
    </citation>
    <scope>NUCLEOTIDE SEQUENCE</scope>
</reference>
<dbReference type="SMART" id="SM00261">
    <property type="entry name" value="FU"/>
    <property type="match status" value="2"/>
</dbReference>
<dbReference type="Gene3D" id="2.60.40.10">
    <property type="entry name" value="Immunoglobulins"/>
    <property type="match status" value="4"/>
</dbReference>
<dbReference type="InterPro" id="IPR000242">
    <property type="entry name" value="PTP_cat"/>
</dbReference>
<dbReference type="PRINTS" id="PR00700">
    <property type="entry name" value="PRTYPHPHTASE"/>
</dbReference>
<comment type="subcellular location">
    <subcellularLocation>
        <location evidence="1">Membrane</location>
        <topology evidence="1">Single-pass membrane protein</topology>
    </subcellularLocation>
</comment>
<dbReference type="Gene3D" id="2.170.300.10">
    <property type="entry name" value="Tie2 ligand-binding domain superfamily"/>
    <property type="match status" value="1"/>
</dbReference>
<dbReference type="InterPro" id="IPR003595">
    <property type="entry name" value="Tyr_Pase_cat"/>
</dbReference>
<dbReference type="CDD" id="cd00064">
    <property type="entry name" value="FU"/>
    <property type="match status" value="1"/>
</dbReference>
<dbReference type="SMART" id="SM00060">
    <property type="entry name" value="FN3"/>
    <property type="match status" value="6"/>
</dbReference>
<dbReference type="InterPro" id="IPR013783">
    <property type="entry name" value="Ig-like_fold"/>
</dbReference>
<dbReference type="EC" id="3.1.3.48" evidence="3"/>
<dbReference type="PROSITE" id="PS50853">
    <property type="entry name" value="FN3"/>
    <property type="match status" value="5"/>
</dbReference>
<keyword evidence="4 10" id="KW-0732">Signal</keyword>
<evidence type="ECO:0000256" key="8">
    <source>
        <dbReference type="ARBA" id="ARBA00051722"/>
    </source>
</evidence>
<evidence type="ECO:0000256" key="9">
    <source>
        <dbReference type="SAM" id="Phobius"/>
    </source>
</evidence>
<dbReference type="OrthoDB" id="6058203at2759"/>
<feature type="domain" description="Tyrosine specific protein phosphatases" evidence="12">
    <location>
        <begin position="1440"/>
        <end position="1514"/>
    </location>
</feature>
<feature type="domain" description="Tyrosine specific protein phosphatases" evidence="12">
    <location>
        <begin position="1146"/>
        <end position="1218"/>
    </location>
</feature>
<dbReference type="SMART" id="SM00194">
    <property type="entry name" value="PTPc"/>
    <property type="match status" value="2"/>
</dbReference>
<dbReference type="InterPro" id="IPR006212">
    <property type="entry name" value="Furin_repeat"/>
</dbReference>
<dbReference type="Pfam" id="PF00041">
    <property type="entry name" value="fn3"/>
    <property type="match status" value="3"/>
</dbReference>
<dbReference type="InterPro" id="IPR050348">
    <property type="entry name" value="Protein-Tyr_Phosphatase"/>
</dbReference>
<dbReference type="CDD" id="cd00063">
    <property type="entry name" value="FN3"/>
    <property type="match status" value="4"/>
</dbReference>
<dbReference type="InterPro" id="IPR003961">
    <property type="entry name" value="FN3_dom"/>
</dbReference>
<dbReference type="PROSITE" id="PS00383">
    <property type="entry name" value="TYR_PHOSPHATASE_1"/>
    <property type="match status" value="1"/>
</dbReference>
<evidence type="ECO:0000256" key="10">
    <source>
        <dbReference type="SAM" id="SignalP"/>
    </source>
</evidence>
<dbReference type="SUPFAM" id="SSF57184">
    <property type="entry name" value="Growth factor receptor domain"/>
    <property type="match status" value="1"/>
</dbReference>
<dbReference type="Pfam" id="PF00102">
    <property type="entry name" value="Y_phosphatase"/>
    <property type="match status" value="2"/>
</dbReference>
<dbReference type="PROSITE" id="PS50056">
    <property type="entry name" value="TYR_PHOSPHATASE_2"/>
    <property type="match status" value="2"/>
</dbReference>
<dbReference type="SUPFAM" id="SSF52799">
    <property type="entry name" value="(Phosphotyrosine protein) phosphatases II"/>
    <property type="match status" value="2"/>
</dbReference>